<organism evidence="5 6">
    <name type="scientific">Paenibacillus athensensis</name>
    <dbReference type="NCBI Taxonomy" id="1967502"/>
    <lineage>
        <taxon>Bacteria</taxon>
        <taxon>Bacillati</taxon>
        <taxon>Bacillota</taxon>
        <taxon>Bacilli</taxon>
        <taxon>Bacillales</taxon>
        <taxon>Paenibacillaceae</taxon>
        <taxon>Paenibacillus</taxon>
    </lineage>
</organism>
<sequence>MKKTLAGGLAMLLALGLLAGCGDKPAATPNGAENQPPTAAATPVNLTWWVIQDVEAYGKFYDDMVASFQQEYPNVTIKREIVPVDKINEKLSIAANTGQLPDVQQGSIFWPLSYAYKDLLVPLDDIIDKADFDDAILKSVSVNDKVYIYPNNTTAIGLVVNKDLFKEKGALDLLPKNMEPWTTDQFLKAAQAVTDPAKGTYGYAMYAADTGGDQGHHAMLWGFGAKSFSDDNKTAVLNSPDGVEGLKFYTSLVDQKLVPPGAAGLKATEVINNMFPQGKIGMTMGNIGHIDAFQKSFKDGTNKPFELDLVPYPTKDGKGTNSVLFGYGTWVWKTKNDVNIEWAKKFAQFINSKENMAKFAELPSVVPTRKSLATQYKEDSFQAKTIKLFQYAGNVGVNVPGYAETRAAFYPELQAALTKAKTPEQALNDWVSKANEIISRSAK</sequence>
<feature type="signal peptide" evidence="4">
    <location>
        <begin position="1"/>
        <end position="19"/>
    </location>
</feature>
<accession>A0A4Y8PTI3</accession>
<reference evidence="5 6" key="1">
    <citation type="submission" date="2017-03" db="EMBL/GenBank/DDBJ databases">
        <title>Isolation of Levoglucosan Utilizing Bacteria.</title>
        <authorList>
            <person name="Arya A.S."/>
        </authorList>
    </citation>
    <scope>NUCLEOTIDE SEQUENCE [LARGE SCALE GENOMIC DNA]</scope>
    <source>
        <strain evidence="5 6">MEC069</strain>
    </source>
</reference>
<dbReference type="Proteomes" id="UP000298246">
    <property type="component" value="Unassembled WGS sequence"/>
</dbReference>
<comment type="similarity">
    <text evidence="1">Belongs to the bacterial solute-binding protein 1 family.</text>
</comment>
<evidence type="ECO:0000256" key="3">
    <source>
        <dbReference type="ARBA" id="ARBA00022729"/>
    </source>
</evidence>
<proteinExistence type="inferred from homology"/>
<evidence type="ECO:0008006" key="7">
    <source>
        <dbReference type="Google" id="ProtNLM"/>
    </source>
</evidence>
<evidence type="ECO:0000256" key="1">
    <source>
        <dbReference type="ARBA" id="ARBA00008520"/>
    </source>
</evidence>
<keyword evidence="2" id="KW-0813">Transport</keyword>
<dbReference type="InterPro" id="IPR006059">
    <property type="entry name" value="SBP"/>
</dbReference>
<dbReference type="AlphaFoldDB" id="A0A4Y8PTI3"/>
<dbReference type="CDD" id="cd13585">
    <property type="entry name" value="PBP2_TMBP_like"/>
    <property type="match status" value="1"/>
</dbReference>
<evidence type="ECO:0000313" key="6">
    <source>
        <dbReference type="Proteomes" id="UP000298246"/>
    </source>
</evidence>
<dbReference type="PANTHER" id="PTHR30061:SF50">
    <property type="entry name" value="MALTOSE_MALTODEXTRIN-BINDING PERIPLASMIC PROTEIN"/>
    <property type="match status" value="1"/>
</dbReference>
<dbReference type="PROSITE" id="PS51257">
    <property type="entry name" value="PROKAR_LIPOPROTEIN"/>
    <property type="match status" value="1"/>
</dbReference>
<dbReference type="GO" id="GO:0042956">
    <property type="term" value="P:maltodextrin transmembrane transport"/>
    <property type="evidence" value="ECO:0007669"/>
    <property type="project" value="TreeGrafter"/>
</dbReference>
<dbReference type="OrthoDB" id="9782846at2"/>
<evidence type="ECO:0000313" key="5">
    <source>
        <dbReference type="EMBL" id="TFE84227.1"/>
    </source>
</evidence>
<dbReference type="EMBL" id="MYFO01000037">
    <property type="protein sequence ID" value="TFE84227.1"/>
    <property type="molecule type" value="Genomic_DNA"/>
</dbReference>
<gene>
    <name evidence="5" type="ORF">B5M42_20870</name>
</gene>
<dbReference type="Pfam" id="PF13416">
    <property type="entry name" value="SBP_bac_8"/>
    <property type="match status" value="1"/>
</dbReference>
<dbReference type="GO" id="GO:0055052">
    <property type="term" value="C:ATP-binding cassette (ABC) transporter complex, substrate-binding subunit-containing"/>
    <property type="evidence" value="ECO:0007669"/>
    <property type="project" value="TreeGrafter"/>
</dbReference>
<evidence type="ECO:0000256" key="2">
    <source>
        <dbReference type="ARBA" id="ARBA00022448"/>
    </source>
</evidence>
<dbReference type="RefSeq" id="WP_134756375.1">
    <property type="nucleotide sequence ID" value="NZ_MYFO02000019.1"/>
</dbReference>
<comment type="caution">
    <text evidence="5">The sequence shown here is derived from an EMBL/GenBank/DDBJ whole genome shotgun (WGS) entry which is preliminary data.</text>
</comment>
<keyword evidence="6" id="KW-1185">Reference proteome</keyword>
<dbReference type="SUPFAM" id="SSF53850">
    <property type="entry name" value="Periplasmic binding protein-like II"/>
    <property type="match status" value="1"/>
</dbReference>
<name>A0A4Y8PTI3_9BACL</name>
<dbReference type="Gene3D" id="3.40.190.10">
    <property type="entry name" value="Periplasmic binding protein-like II"/>
    <property type="match status" value="1"/>
</dbReference>
<dbReference type="GO" id="GO:0015768">
    <property type="term" value="P:maltose transport"/>
    <property type="evidence" value="ECO:0007669"/>
    <property type="project" value="TreeGrafter"/>
</dbReference>
<evidence type="ECO:0000256" key="4">
    <source>
        <dbReference type="SAM" id="SignalP"/>
    </source>
</evidence>
<dbReference type="GO" id="GO:1901982">
    <property type="term" value="F:maltose binding"/>
    <property type="evidence" value="ECO:0007669"/>
    <property type="project" value="TreeGrafter"/>
</dbReference>
<feature type="chain" id="PRO_5038729822" description="ABC transporter substrate-binding protein" evidence="4">
    <location>
        <begin position="20"/>
        <end position="443"/>
    </location>
</feature>
<protein>
    <recommendedName>
        <fullName evidence="7">ABC transporter substrate-binding protein</fullName>
    </recommendedName>
</protein>
<dbReference type="PANTHER" id="PTHR30061">
    <property type="entry name" value="MALTOSE-BINDING PERIPLASMIC PROTEIN"/>
    <property type="match status" value="1"/>
</dbReference>
<keyword evidence="3 4" id="KW-0732">Signal</keyword>